<dbReference type="EMBL" id="JACKXD010000003">
    <property type="protein sequence ID" value="MBB6646704.1"/>
    <property type="molecule type" value="Genomic_DNA"/>
</dbReference>
<dbReference type="PANTHER" id="PTHR38031">
    <property type="entry name" value="SULFUR CARRIER PROTEIN SLR0821-RELATED"/>
    <property type="match status" value="1"/>
</dbReference>
<dbReference type="InterPro" id="IPR003749">
    <property type="entry name" value="ThiS/MoaD-like"/>
</dbReference>
<dbReference type="AlphaFoldDB" id="A0A7J9SIB9"/>
<dbReference type="Proteomes" id="UP000546257">
    <property type="component" value="Unassembled WGS sequence"/>
</dbReference>
<dbReference type="PANTHER" id="PTHR38031:SF1">
    <property type="entry name" value="SULFUR CARRIER PROTEIN CYSO"/>
    <property type="match status" value="1"/>
</dbReference>
<name>A0A7J9SIB9_9EURY</name>
<evidence type="ECO:0000313" key="1">
    <source>
        <dbReference type="EMBL" id="MBB6646704.1"/>
    </source>
</evidence>
<sequence length="86" mass="8867">MATIKIPAVLGDGGASTVEVAGATLGEVFENHAAEHGPGLRNSVFDDGDIKEFINVYVDGSETSDPDAPVDEDSRIRIIPAASGGR</sequence>
<gene>
    <name evidence="1" type="ORF">H5V44_10480</name>
</gene>
<dbReference type="Pfam" id="PF02597">
    <property type="entry name" value="ThiS"/>
    <property type="match status" value="1"/>
</dbReference>
<dbReference type="Gene3D" id="3.10.20.30">
    <property type="match status" value="1"/>
</dbReference>
<dbReference type="InterPro" id="IPR016155">
    <property type="entry name" value="Mopterin_synth/thiamin_S_b"/>
</dbReference>
<dbReference type="InterPro" id="IPR012675">
    <property type="entry name" value="Beta-grasp_dom_sf"/>
</dbReference>
<keyword evidence="2" id="KW-1185">Reference proteome</keyword>
<accession>A0A7J9SIB9</accession>
<comment type="caution">
    <text evidence="1">The sequence shown here is derived from an EMBL/GenBank/DDBJ whole genome shotgun (WGS) entry which is preliminary data.</text>
</comment>
<dbReference type="RefSeq" id="WP_185193061.1">
    <property type="nucleotide sequence ID" value="NZ_JACKXD010000003.1"/>
</dbReference>
<evidence type="ECO:0000313" key="2">
    <source>
        <dbReference type="Proteomes" id="UP000546257"/>
    </source>
</evidence>
<dbReference type="SUPFAM" id="SSF54285">
    <property type="entry name" value="MoaD/ThiS"/>
    <property type="match status" value="1"/>
</dbReference>
<dbReference type="InterPro" id="IPR052045">
    <property type="entry name" value="Sulfur_Carrier/Prot_Modifier"/>
</dbReference>
<organism evidence="1 2">
    <name type="scientific">Halobellus ruber</name>
    <dbReference type="NCBI Taxonomy" id="2761102"/>
    <lineage>
        <taxon>Archaea</taxon>
        <taxon>Methanobacteriati</taxon>
        <taxon>Methanobacteriota</taxon>
        <taxon>Stenosarchaea group</taxon>
        <taxon>Halobacteria</taxon>
        <taxon>Halobacteriales</taxon>
        <taxon>Haloferacaceae</taxon>
        <taxon>Halobellus</taxon>
    </lineage>
</organism>
<reference evidence="1 2" key="1">
    <citation type="submission" date="2020-08" db="EMBL/GenBank/DDBJ databases">
        <authorList>
            <person name="Seo M.-J."/>
        </authorList>
    </citation>
    <scope>NUCLEOTIDE SEQUENCE [LARGE SCALE GENOMIC DNA]</scope>
    <source>
        <strain evidence="1 2">MBLA0160</strain>
    </source>
</reference>
<protein>
    <submittedName>
        <fullName evidence="1">MoaD/ThiS family protein</fullName>
    </submittedName>
</protein>
<proteinExistence type="predicted"/>